<protein>
    <submittedName>
        <fullName evidence="2">SAM-dependent methyltransferase</fullName>
    </submittedName>
</protein>
<dbReference type="SUPFAM" id="SSF53335">
    <property type="entry name" value="S-adenosyl-L-methionine-dependent methyltransferases"/>
    <property type="match status" value="1"/>
</dbReference>
<dbReference type="Gene3D" id="3.40.50.150">
    <property type="entry name" value="Vaccinia Virus protein VP39"/>
    <property type="match status" value="1"/>
</dbReference>
<evidence type="ECO:0000313" key="3">
    <source>
        <dbReference type="Proteomes" id="UP000591272"/>
    </source>
</evidence>
<dbReference type="AlphaFoldDB" id="A0A7Y9GIN3"/>
<dbReference type="InterPro" id="IPR029063">
    <property type="entry name" value="SAM-dependent_MTases_sf"/>
</dbReference>
<sequence length="278" mass="29606">MHTVVNVQQAEAWNGWEGTAWADNAPRYDAMMGGFNRPLLDRAAIGENETVLDVGCGTGQLTLLAARRTVRAQAVGVDISEPMLTRARADAAEQGIANARFDQADAEVHPFEESGFDVVVSRGGVMFFSDPTAAFANIARALRPGGRMVFIVPQAGAPDSEYAKATAALAPLMRRPSPAARGMGSLSDPDRVRQVLHQAGLTQVNATPVHAPMDYGRDAGDAANFILSQGPVRYNLQDADQATATRVQRDLQAALAAFETPGGVRIRGSVWLVSAIRP</sequence>
<dbReference type="PANTHER" id="PTHR43861">
    <property type="entry name" value="TRANS-ACONITATE 2-METHYLTRANSFERASE-RELATED"/>
    <property type="match status" value="1"/>
</dbReference>
<keyword evidence="3" id="KW-1185">Reference proteome</keyword>
<name>A0A7Y9GIN3_9ACTN</name>
<dbReference type="Pfam" id="PF13847">
    <property type="entry name" value="Methyltransf_31"/>
    <property type="match status" value="1"/>
</dbReference>
<proteinExistence type="predicted"/>
<reference evidence="2 3" key="1">
    <citation type="submission" date="2020-07" db="EMBL/GenBank/DDBJ databases">
        <title>Sequencing the genomes of 1000 actinobacteria strains.</title>
        <authorList>
            <person name="Klenk H.-P."/>
        </authorList>
    </citation>
    <scope>NUCLEOTIDE SEQUENCE [LARGE SCALE GENOMIC DNA]</scope>
    <source>
        <strain evidence="2 3">DSM 43461</strain>
    </source>
</reference>
<dbReference type="PANTHER" id="PTHR43861:SF1">
    <property type="entry name" value="TRANS-ACONITATE 2-METHYLTRANSFERASE"/>
    <property type="match status" value="1"/>
</dbReference>
<dbReference type="RefSeq" id="WP_179837596.1">
    <property type="nucleotide sequence ID" value="NZ_BMRD01000015.1"/>
</dbReference>
<evidence type="ECO:0000313" key="2">
    <source>
        <dbReference type="EMBL" id="NYE17194.1"/>
    </source>
</evidence>
<comment type="caution">
    <text evidence="2">The sequence shown here is derived from an EMBL/GenBank/DDBJ whole genome shotgun (WGS) entry which is preliminary data.</text>
</comment>
<organism evidence="2 3">
    <name type="scientific">Actinomadura citrea</name>
    <dbReference type="NCBI Taxonomy" id="46158"/>
    <lineage>
        <taxon>Bacteria</taxon>
        <taxon>Bacillati</taxon>
        <taxon>Actinomycetota</taxon>
        <taxon>Actinomycetes</taxon>
        <taxon>Streptosporangiales</taxon>
        <taxon>Thermomonosporaceae</taxon>
        <taxon>Actinomadura</taxon>
    </lineage>
</organism>
<dbReference type="GO" id="GO:0032259">
    <property type="term" value="P:methylation"/>
    <property type="evidence" value="ECO:0007669"/>
    <property type="project" value="UniProtKB-KW"/>
</dbReference>
<keyword evidence="2" id="KW-0489">Methyltransferase</keyword>
<accession>A0A7Y9GIN3</accession>
<dbReference type="InterPro" id="IPR025714">
    <property type="entry name" value="Methyltranfer_dom"/>
</dbReference>
<dbReference type="GO" id="GO:0008168">
    <property type="term" value="F:methyltransferase activity"/>
    <property type="evidence" value="ECO:0007669"/>
    <property type="project" value="UniProtKB-KW"/>
</dbReference>
<dbReference type="EMBL" id="JACCBT010000001">
    <property type="protein sequence ID" value="NYE17194.1"/>
    <property type="molecule type" value="Genomic_DNA"/>
</dbReference>
<feature type="domain" description="Methyltransferase" evidence="1">
    <location>
        <begin position="47"/>
        <end position="154"/>
    </location>
</feature>
<gene>
    <name evidence="2" type="ORF">BJ999_007490</name>
</gene>
<dbReference type="Proteomes" id="UP000591272">
    <property type="component" value="Unassembled WGS sequence"/>
</dbReference>
<evidence type="ECO:0000259" key="1">
    <source>
        <dbReference type="Pfam" id="PF13847"/>
    </source>
</evidence>
<dbReference type="CDD" id="cd02440">
    <property type="entry name" value="AdoMet_MTases"/>
    <property type="match status" value="1"/>
</dbReference>
<keyword evidence="2" id="KW-0808">Transferase</keyword>